<sequence>MASMAGIRYLADRVAVITGSCSGMGFAVAEKLGECGAAVIVTGRNDDELNETLYKLRGMGVVSAGINCNVGIDADRKKLLKFAKETFGEIDILVNNICMSGAVGERVTVDLNDWAKKLDINVRSSFLLSQEASKYLAKSAFGGRIVFMSSIGGYGSFEGVGSYTNVRKALLGVNKTLSDTLKHQNIRVNVVASGIIPTEAPAFLLRKGEVRDPLVIFPIGHKEEALECATTVSVLASEAADHITGQCLPIYGNAIAGI</sequence>
<protein>
    <submittedName>
        <fullName evidence="2">SDR family oxidoreductase</fullName>
    </submittedName>
</protein>
<dbReference type="Proteomes" id="UP000095286">
    <property type="component" value="Unplaced"/>
</dbReference>
<dbReference type="WBParaSite" id="RSKR_0000860700.1">
    <property type="protein sequence ID" value="RSKR_0000860700.1"/>
    <property type="gene ID" value="RSKR_0000860700"/>
</dbReference>
<reference evidence="2" key="1">
    <citation type="submission" date="2016-11" db="UniProtKB">
        <authorList>
            <consortium name="WormBaseParasite"/>
        </authorList>
    </citation>
    <scope>IDENTIFICATION</scope>
    <source>
        <strain evidence="2">KR3021</strain>
    </source>
</reference>
<evidence type="ECO:0000313" key="1">
    <source>
        <dbReference type="Proteomes" id="UP000095286"/>
    </source>
</evidence>
<proteinExistence type="predicted"/>
<name>A0AC35U8G4_9BILA</name>
<accession>A0AC35U8G4</accession>
<evidence type="ECO:0000313" key="2">
    <source>
        <dbReference type="WBParaSite" id="RSKR_0000860700.1"/>
    </source>
</evidence>
<organism evidence="1 2">
    <name type="scientific">Rhabditophanes sp. KR3021</name>
    <dbReference type="NCBI Taxonomy" id="114890"/>
    <lineage>
        <taxon>Eukaryota</taxon>
        <taxon>Metazoa</taxon>
        <taxon>Ecdysozoa</taxon>
        <taxon>Nematoda</taxon>
        <taxon>Chromadorea</taxon>
        <taxon>Rhabditida</taxon>
        <taxon>Tylenchina</taxon>
        <taxon>Panagrolaimomorpha</taxon>
        <taxon>Strongyloidoidea</taxon>
        <taxon>Alloionematidae</taxon>
        <taxon>Rhabditophanes</taxon>
    </lineage>
</organism>